<gene>
    <name evidence="1" type="ORF">NNC64_12795</name>
</gene>
<dbReference type="Proteomes" id="UP001205531">
    <property type="component" value="Unassembled WGS sequence"/>
</dbReference>
<evidence type="ECO:0000313" key="2">
    <source>
        <dbReference type="Proteomes" id="UP001205531"/>
    </source>
</evidence>
<dbReference type="RefSeq" id="WP_118312460.1">
    <property type="nucleotide sequence ID" value="NZ_JANDWY010000030.1"/>
</dbReference>
<name>A0AAW5ILC2_9BACT</name>
<protein>
    <submittedName>
        <fullName evidence="1">Uncharacterized protein</fullName>
    </submittedName>
</protein>
<accession>A0AAW5ILC2</accession>
<reference evidence="1" key="1">
    <citation type="submission" date="2022-07" db="EMBL/GenBank/DDBJ databases">
        <title>Prevotella copri.</title>
        <authorList>
            <person name="Yang C."/>
        </authorList>
    </citation>
    <scope>NUCLEOTIDE SEQUENCE</scope>
    <source>
        <strain evidence="1">HF2107</strain>
    </source>
</reference>
<comment type="caution">
    <text evidence="1">The sequence shown here is derived from an EMBL/GenBank/DDBJ whole genome shotgun (WGS) entry which is preliminary data.</text>
</comment>
<dbReference type="AlphaFoldDB" id="A0AAW5ILC2"/>
<sequence>MTVWYDGLTTPTDFATGFPIHEEDTETKTFTKDYVSYAEWQIRIKDYLDALKNPLQVEIK</sequence>
<proteinExistence type="predicted"/>
<organism evidence="1 2">
    <name type="scientific">Segatella copri</name>
    <dbReference type="NCBI Taxonomy" id="165179"/>
    <lineage>
        <taxon>Bacteria</taxon>
        <taxon>Pseudomonadati</taxon>
        <taxon>Bacteroidota</taxon>
        <taxon>Bacteroidia</taxon>
        <taxon>Bacteroidales</taxon>
        <taxon>Prevotellaceae</taxon>
        <taxon>Segatella</taxon>
    </lineage>
</organism>
<dbReference type="EMBL" id="JANDWZ010000034">
    <property type="protein sequence ID" value="MCP9565412.1"/>
    <property type="molecule type" value="Genomic_DNA"/>
</dbReference>
<evidence type="ECO:0000313" key="1">
    <source>
        <dbReference type="EMBL" id="MCP9565412.1"/>
    </source>
</evidence>